<keyword evidence="1" id="KW-1245">Viral tail assembly</keyword>
<organism evidence="5">
    <name type="scientific">Vibrio phage PH669</name>
    <dbReference type="NCBI Taxonomy" id="2800823"/>
    <lineage>
        <taxon>Viruses</taxon>
        <taxon>Duplodnaviria</taxon>
        <taxon>Heunggongvirae</taxon>
        <taxon>Uroviricota</taxon>
        <taxon>Caudoviricetes</taxon>
        <taxon>Queuovirinae</taxon>
    </lineage>
</organism>
<feature type="compositionally biased region" description="Polar residues" evidence="3">
    <location>
        <begin position="464"/>
        <end position="474"/>
    </location>
</feature>
<name>A0A7T7CL93_9CAUD</name>
<dbReference type="EMBL" id="MW423737">
    <property type="protein sequence ID" value="QQK88507.1"/>
    <property type="molecule type" value="Genomic_DNA"/>
</dbReference>
<keyword evidence="2" id="KW-0175">Coiled coil</keyword>
<protein>
    <recommendedName>
        <fullName evidence="4">Tape measure protein N-terminal domain-containing protein</fullName>
    </recommendedName>
</protein>
<feature type="region of interest" description="Disordered" evidence="3">
    <location>
        <begin position="461"/>
        <end position="480"/>
    </location>
</feature>
<evidence type="ECO:0000313" key="5">
    <source>
        <dbReference type="EMBL" id="QQK88507.1"/>
    </source>
</evidence>
<feature type="non-terminal residue" evidence="5">
    <location>
        <position position="729"/>
    </location>
</feature>
<accession>A0A7T7CL93</accession>
<feature type="coiled-coil region" evidence="2">
    <location>
        <begin position="557"/>
        <end position="592"/>
    </location>
</feature>
<evidence type="ECO:0000256" key="3">
    <source>
        <dbReference type="SAM" id="MobiDB-lite"/>
    </source>
</evidence>
<feature type="domain" description="Tape measure protein N-terminal" evidence="4">
    <location>
        <begin position="65"/>
        <end position="234"/>
    </location>
</feature>
<keyword evidence="1" id="KW-1188">Viral release from host cell</keyword>
<sequence length="729" mass="80726">MADVARLQIKIDSLSAEIAALRLDKVTGASRKTQSATAGLTKVFAGATVVTAAFAAAVKALSVVADVSKRFQDMEARLVTATGSMEGAAIAMEAIKDLAVETPYDIEQVTNGFIRLANLGLSPSERALRSYGNTASATGKSLNQLVEAVADAATFEFERLKEFGIKANQMGDRVSFTFRGVTTTVEKSSKAVTDYLTALGENEFAGEMERRMQTLGGAVSNMQDQFIMAVDNIGKAGLADLMEDGFRRATDALELFNASMESGEMGARLELEASRWNFLAEEANAAMDWMTQMWNEVPQEWKEAGADALQFIIDMWTYLPENIAYVHKRIIIEFQYLVDVIQRYTSNIGERWENTFDHIVARSKVYAVAIGNALDPFSDGFDMESALKRVDDFFEGEAKRLAVNYDDLNAARNTALEGIKTERAVAIGSYEAQSAAVKRLREQYLKDRKLRRATAGDRLAQFGQDESSGPTLAQQREAEKQAKIREKEFERLQEYLRTEEETILHSYNNRMRIILENTQAGSDARSNLQKQLNEKFREEVLDEDIRNDDYDRRIEKLVEYYERRRNLILENTQLTEEQRTELELELTKQRNDQIAALEMEKNQYISQTAMSMSNDLLTIAKGFAGEQSGIYRVMFAASKAFAIADSIMKIQQGIANAASLPWPANLGAIASTVAATANIVSTIQSVQMQGGGSYAGAYDKGGHIPAGQFGIVGENGMEFVKGPANVTGR</sequence>
<evidence type="ECO:0000256" key="2">
    <source>
        <dbReference type="SAM" id="Coils"/>
    </source>
</evidence>
<proteinExistence type="predicted"/>
<evidence type="ECO:0000259" key="4">
    <source>
        <dbReference type="Pfam" id="PF20155"/>
    </source>
</evidence>
<dbReference type="GO" id="GO:0098003">
    <property type="term" value="P:viral tail assembly"/>
    <property type="evidence" value="ECO:0007669"/>
    <property type="project" value="UniProtKB-KW"/>
</dbReference>
<dbReference type="InterPro" id="IPR013491">
    <property type="entry name" value="Tape_meas_N"/>
</dbReference>
<evidence type="ECO:0000256" key="1">
    <source>
        <dbReference type="ARBA" id="ARBA00022465"/>
    </source>
</evidence>
<dbReference type="Pfam" id="PF20155">
    <property type="entry name" value="TMP_3"/>
    <property type="match status" value="1"/>
</dbReference>
<reference evidence="5" key="1">
    <citation type="submission" date="2020-12" db="EMBL/GenBank/DDBJ databases">
        <authorList>
            <person name="Hu Z."/>
        </authorList>
    </citation>
    <scope>NUCLEOTIDE SEQUENCE</scope>
</reference>